<evidence type="ECO:0000256" key="3">
    <source>
        <dbReference type="ARBA" id="ARBA00022827"/>
    </source>
</evidence>
<protein>
    <submittedName>
        <fullName evidence="7">Succinate dehydrogenase/fumarate reductase flavoprotein subunit</fullName>
    </submittedName>
</protein>
<evidence type="ECO:0000259" key="6">
    <source>
        <dbReference type="Pfam" id="PF00890"/>
    </source>
</evidence>
<evidence type="ECO:0000256" key="4">
    <source>
        <dbReference type="ARBA" id="ARBA00023002"/>
    </source>
</evidence>
<name>A0ABU1NJ79_9BURK</name>
<evidence type="ECO:0000256" key="1">
    <source>
        <dbReference type="ARBA" id="ARBA00001974"/>
    </source>
</evidence>
<dbReference type="PANTHER" id="PTHR43400:SF10">
    <property type="entry name" value="3-OXOSTEROID 1-DEHYDROGENASE"/>
    <property type="match status" value="1"/>
</dbReference>
<dbReference type="Pfam" id="PF00890">
    <property type="entry name" value="FAD_binding_2"/>
    <property type="match status" value="1"/>
</dbReference>
<feature type="compositionally biased region" description="Basic and acidic residues" evidence="5">
    <location>
        <begin position="440"/>
        <end position="462"/>
    </location>
</feature>
<evidence type="ECO:0000256" key="2">
    <source>
        <dbReference type="ARBA" id="ARBA00022630"/>
    </source>
</evidence>
<dbReference type="InterPro" id="IPR003953">
    <property type="entry name" value="FAD-dep_OxRdtase_2_FAD-bd"/>
</dbReference>
<dbReference type="EMBL" id="JAVDRF010000011">
    <property type="protein sequence ID" value="MDR6538523.1"/>
    <property type="molecule type" value="Genomic_DNA"/>
</dbReference>
<keyword evidence="3" id="KW-0274">FAD</keyword>
<feature type="region of interest" description="Disordered" evidence="5">
    <location>
        <begin position="440"/>
        <end position="470"/>
    </location>
</feature>
<evidence type="ECO:0000313" key="7">
    <source>
        <dbReference type="EMBL" id="MDR6538523.1"/>
    </source>
</evidence>
<dbReference type="InterPro" id="IPR027477">
    <property type="entry name" value="Succ_DH/fumarate_Rdtase_cat_sf"/>
</dbReference>
<proteinExistence type="predicted"/>
<organism evidence="7 8">
    <name type="scientific">Variovorax soli</name>
    <dbReference type="NCBI Taxonomy" id="376815"/>
    <lineage>
        <taxon>Bacteria</taxon>
        <taxon>Pseudomonadati</taxon>
        <taxon>Pseudomonadota</taxon>
        <taxon>Betaproteobacteria</taxon>
        <taxon>Burkholderiales</taxon>
        <taxon>Comamonadaceae</taxon>
        <taxon>Variovorax</taxon>
    </lineage>
</organism>
<dbReference type="SUPFAM" id="SSF51905">
    <property type="entry name" value="FAD/NAD(P)-binding domain"/>
    <property type="match status" value="1"/>
</dbReference>
<sequence length="565" mass="61419">MIETDVVVIGSGAAGLTAAITARQLGLEVLVVEKTGLFGGTTAYSGGAPWIPCNHVMKQIGLDDSRAAAETYLRAVLGEAFDEDLVSSYLDNAAAMLAFMERHSDVRFKPFPLPDYESDLPGAARCRSLLTPEFDGRLLGERLADLRMPLPQLMLFGSMQVEGADIHPMRHALKSWAGFRHTAKVMRRFVVDKVRHGRGTRLVNGNALAARLFYSAIRAGVTLWKNTPALELIVEEGAVRGVLVQRDFHRIAIQARRGVLLATGGYGANDKMRARYIPFAEHHHSLQPEGNVGDGIHLGLTAGAVHDLAHAGDCIWTPVSLLRKPDGSVVKYPHIFIDRAMPGCIAVDPQGRRFVNEGTSYQTFVRTMHERGFTKVHLIANRDFVRRYGLGLARPHPFNPQPFVDAGYLVEAATLAELAQKIAVDALQLETTVQRFNEAARRGEDPEFGKGVDAHSKFRGDQTHQPNPGVAPVGVGPYYAVALYPGDLSTVGGLDTNGRAQVLNAQRQPIPGLYAAGLDMNSMMRGRYPGGGSSIGPAMTFGYIAARHIAQGRARVEQKRLAEVA</sequence>
<reference evidence="7 8" key="1">
    <citation type="submission" date="2023-07" db="EMBL/GenBank/DDBJ databases">
        <title>Sorghum-associated microbial communities from plants grown in Nebraska, USA.</title>
        <authorList>
            <person name="Schachtman D."/>
        </authorList>
    </citation>
    <scope>NUCLEOTIDE SEQUENCE [LARGE SCALE GENOMIC DNA]</scope>
    <source>
        <strain evidence="7 8">DS1781</strain>
    </source>
</reference>
<comment type="cofactor">
    <cofactor evidence="1">
        <name>FAD</name>
        <dbReference type="ChEBI" id="CHEBI:57692"/>
    </cofactor>
</comment>
<feature type="domain" description="FAD-dependent oxidoreductase 2 FAD-binding" evidence="6">
    <location>
        <begin position="5"/>
        <end position="535"/>
    </location>
</feature>
<keyword evidence="8" id="KW-1185">Reference proteome</keyword>
<dbReference type="Proteomes" id="UP001184230">
    <property type="component" value="Unassembled WGS sequence"/>
</dbReference>
<gene>
    <name evidence="7" type="ORF">J2739_004316</name>
</gene>
<dbReference type="SUPFAM" id="SSF56425">
    <property type="entry name" value="Succinate dehydrogenase/fumarate reductase flavoprotein, catalytic domain"/>
    <property type="match status" value="1"/>
</dbReference>
<comment type="caution">
    <text evidence="7">The sequence shown here is derived from an EMBL/GenBank/DDBJ whole genome shotgun (WGS) entry which is preliminary data.</text>
</comment>
<accession>A0ABU1NJ79</accession>
<evidence type="ECO:0000313" key="8">
    <source>
        <dbReference type="Proteomes" id="UP001184230"/>
    </source>
</evidence>
<evidence type="ECO:0000256" key="5">
    <source>
        <dbReference type="SAM" id="MobiDB-lite"/>
    </source>
</evidence>
<dbReference type="InterPro" id="IPR036188">
    <property type="entry name" value="FAD/NAD-bd_sf"/>
</dbReference>
<dbReference type="PANTHER" id="PTHR43400">
    <property type="entry name" value="FUMARATE REDUCTASE"/>
    <property type="match status" value="1"/>
</dbReference>
<dbReference type="RefSeq" id="WP_309905398.1">
    <property type="nucleotide sequence ID" value="NZ_JAVDRF010000011.1"/>
</dbReference>
<dbReference type="InterPro" id="IPR050315">
    <property type="entry name" value="FAD-oxidoreductase_2"/>
</dbReference>
<dbReference type="Gene3D" id="3.50.50.60">
    <property type="entry name" value="FAD/NAD(P)-binding domain"/>
    <property type="match status" value="2"/>
</dbReference>
<keyword evidence="4" id="KW-0560">Oxidoreductase</keyword>
<keyword evidence="2" id="KW-0285">Flavoprotein</keyword>